<organism evidence="1 2">
    <name type="scientific">Hyphomonas jannaschiana VP2</name>
    <dbReference type="NCBI Taxonomy" id="1280952"/>
    <lineage>
        <taxon>Bacteria</taxon>
        <taxon>Pseudomonadati</taxon>
        <taxon>Pseudomonadota</taxon>
        <taxon>Alphaproteobacteria</taxon>
        <taxon>Hyphomonadales</taxon>
        <taxon>Hyphomonadaceae</taxon>
        <taxon>Hyphomonas</taxon>
    </lineage>
</organism>
<name>A0A059FIE2_9PROT</name>
<proteinExistence type="predicted"/>
<keyword evidence="2" id="KW-1185">Reference proteome</keyword>
<dbReference type="STRING" id="1280952.HJA_04271"/>
<evidence type="ECO:0000313" key="1">
    <source>
        <dbReference type="EMBL" id="KCZ90415.1"/>
    </source>
</evidence>
<evidence type="ECO:0000313" key="2">
    <source>
        <dbReference type="Proteomes" id="UP000024816"/>
    </source>
</evidence>
<sequence>MSFKTDDDIAELLEGFRSRSLPKEKWTHAAHWAAALGLIAEDAASAHRDMPGMIRAYNESVGGRNTETEGYHETITIASLKAAEHAWRTAPDGTPLHTVLSGLLAGPCGKPDWIFRYWHRDTLFSARARREWVEPDICTLPF</sequence>
<accession>A0A059FIE2</accession>
<dbReference type="eggNOG" id="ENOG5032RQY">
    <property type="taxonomic scope" value="Bacteria"/>
</dbReference>
<dbReference type="EMBL" id="ARYJ01000002">
    <property type="protein sequence ID" value="KCZ90415.1"/>
    <property type="molecule type" value="Genomic_DNA"/>
</dbReference>
<comment type="caution">
    <text evidence="1">The sequence shown here is derived from an EMBL/GenBank/DDBJ whole genome shotgun (WGS) entry which is preliminary data.</text>
</comment>
<dbReference type="OrthoDB" id="117988at2"/>
<dbReference type="RefSeq" id="WP_035578591.1">
    <property type="nucleotide sequence ID" value="NZ_ARYJ01000002.1"/>
</dbReference>
<gene>
    <name evidence="1" type="ORF">HJA_04271</name>
</gene>
<protein>
    <submittedName>
        <fullName evidence="1">Uncharacterized protein</fullName>
    </submittedName>
</protein>
<dbReference type="Proteomes" id="UP000024816">
    <property type="component" value="Unassembled WGS sequence"/>
</dbReference>
<dbReference type="AlphaFoldDB" id="A0A059FIE2"/>
<dbReference type="PATRIC" id="fig|1280952.3.peg.846"/>
<reference evidence="1 2" key="1">
    <citation type="journal article" date="2014" name="Antonie Van Leeuwenhoek">
        <title>Hyphomonas beringensis sp. nov. and Hyphomonas chukchiensis sp. nov., isolated from surface seawater of the Bering Sea and Chukchi Sea.</title>
        <authorList>
            <person name="Li C."/>
            <person name="Lai Q."/>
            <person name="Li G."/>
            <person name="Dong C."/>
            <person name="Wang J."/>
            <person name="Liao Y."/>
            <person name="Shao Z."/>
        </authorList>
    </citation>
    <scope>NUCLEOTIDE SEQUENCE [LARGE SCALE GENOMIC DNA]</scope>
    <source>
        <strain evidence="1 2">VP2</strain>
    </source>
</reference>